<evidence type="ECO:0000256" key="1">
    <source>
        <dbReference type="ARBA" id="ARBA00022490"/>
    </source>
</evidence>
<evidence type="ECO:0000313" key="10">
    <source>
        <dbReference type="Proteomes" id="UP001218246"/>
    </source>
</evidence>
<feature type="domain" description="OB-fold nucleic acid binding" evidence="8">
    <location>
        <begin position="6"/>
        <end position="101"/>
    </location>
</feature>
<dbReference type="InterPro" id="IPR003753">
    <property type="entry name" value="Exonuc_VII_L"/>
</dbReference>
<comment type="similarity">
    <text evidence="5 6">Belongs to the XseA family.</text>
</comment>
<dbReference type="GO" id="GO:0008855">
    <property type="term" value="F:exodeoxyribonuclease VII activity"/>
    <property type="evidence" value="ECO:0007669"/>
    <property type="project" value="UniProtKB-EC"/>
</dbReference>
<evidence type="ECO:0000259" key="8">
    <source>
        <dbReference type="Pfam" id="PF13742"/>
    </source>
</evidence>
<keyword evidence="1 5" id="KW-0963">Cytoplasm</keyword>
<dbReference type="Pfam" id="PF13742">
    <property type="entry name" value="tRNA_anti_2"/>
    <property type="match status" value="1"/>
</dbReference>
<evidence type="ECO:0000256" key="6">
    <source>
        <dbReference type="RuleBase" id="RU004355"/>
    </source>
</evidence>
<dbReference type="InterPro" id="IPR020579">
    <property type="entry name" value="Exonuc_VII_lsu_C"/>
</dbReference>
<dbReference type="Proteomes" id="UP001218246">
    <property type="component" value="Unassembled WGS sequence"/>
</dbReference>
<dbReference type="InterPro" id="IPR025824">
    <property type="entry name" value="OB-fold_nuc-bd_dom"/>
</dbReference>
<evidence type="ECO:0000256" key="5">
    <source>
        <dbReference type="HAMAP-Rule" id="MF_00378"/>
    </source>
</evidence>
<dbReference type="CDD" id="cd04489">
    <property type="entry name" value="ExoVII_LU_OBF"/>
    <property type="match status" value="1"/>
</dbReference>
<dbReference type="PANTHER" id="PTHR30008:SF0">
    <property type="entry name" value="EXODEOXYRIBONUCLEASE 7 LARGE SUBUNIT"/>
    <property type="match status" value="1"/>
</dbReference>
<keyword evidence="4 5" id="KW-0269">Exonuclease</keyword>
<keyword evidence="2 5" id="KW-0540">Nuclease</keyword>
<proteinExistence type="inferred from homology"/>
<reference evidence="9 10" key="1">
    <citation type="submission" date="2023-04" db="EMBL/GenBank/DDBJ databases">
        <title>Ectobacillus antri isolated from activated sludge.</title>
        <authorList>
            <person name="Yan P."/>
            <person name="Liu X."/>
        </authorList>
    </citation>
    <scope>NUCLEOTIDE SEQUENCE [LARGE SCALE GENOMIC DNA]</scope>
    <source>
        <strain evidence="9 10">C18H</strain>
    </source>
</reference>
<evidence type="ECO:0000256" key="3">
    <source>
        <dbReference type="ARBA" id="ARBA00022801"/>
    </source>
</evidence>
<gene>
    <name evidence="5 9" type="primary">xseA</name>
    <name evidence="9" type="ORF">P6P90_05045</name>
</gene>
<comment type="catalytic activity">
    <reaction evidence="5 6">
        <text>Exonucleolytic cleavage in either 5'- to 3'- or 3'- to 5'-direction to yield nucleoside 5'-phosphates.</text>
        <dbReference type="EC" id="3.1.11.6"/>
    </reaction>
</comment>
<comment type="subunit">
    <text evidence="5">Heterooligomer composed of large and small subunits.</text>
</comment>
<dbReference type="Pfam" id="PF02601">
    <property type="entry name" value="Exonuc_VII_L"/>
    <property type="match status" value="1"/>
</dbReference>
<keyword evidence="10" id="KW-1185">Reference proteome</keyword>
<dbReference type="HAMAP" id="MF_00378">
    <property type="entry name" value="Exonuc_7_L"/>
    <property type="match status" value="1"/>
</dbReference>
<protein>
    <recommendedName>
        <fullName evidence="5">Exodeoxyribonuclease 7 large subunit</fullName>
        <ecNumber evidence="5">3.1.11.6</ecNumber>
    </recommendedName>
    <alternativeName>
        <fullName evidence="5">Exodeoxyribonuclease VII large subunit</fullName>
        <shortName evidence="5">Exonuclease VII large subunit</shortName>
    </alternativeName>
</protein>
<comment type="function">
    <text evidence="5">Bidirectionally degrades single-stranded DNA into large acid-insoluble oligonucleotides, which are then degraded further into small acid-soluble oligonucleotides.</text>
</comment>
<dbReference type="RefSeq" id="WP_124563446.1">
    <property type="nucleotide sequence ID" value="NZ_JARRRY010000001.1"/>
</dbReference>
<evidence type="ECO:0000313" key="9">
    <source>
        <dbReference type="EMBL" id="MDG5753362.1"/>
    </source>
</evidence>
<evidence type="ECO:0000259" key="7">
    <source>
        <dbReference type="Pfam" id="PF02601"/>
    </source>
</evidence>
<evidence type="ECO:0000256" key="2">
    <source>
        <dbReference type="ARBA" id="ARBA00022722"/>
    </source>
</evidence>
<keyword evidence="3 5" id="KW-0378">Hydrolase</keyword>
<dbReference type="PANTHER" id="PTHR30008">
    <property type="entry name" value="EXODEOXYRIBONUCLEASE 7 LARGE SUBUNIT"/>
    <property type="match status" value="1"/>
</dbReference>
<sequence>MEKQYLTVTALTRYLKAKMDRDVHLQQVWLKGEISNFKYHSRGHMYFTLKDEQARISAVMFASANRRMAFRPEDGMKVLVKGQISIYEAGGNYQMYVQDMQADGIGNLYLAYEQLKAQLEREGLFSQVYKKPLPAYPRTIGVITSPTGAAVRDIVTTIKRRYPIADIMILPALVQGEFAAASIVRAIEQANLRSDIDVLIVGRGGGSIEELWAFNEEPVARAIFNSHIPLISAVGHETDFTIADFVADLRAPTPTAAAELAVPSMVEIEERIGQRRLRLQRALREVINSKKEQLQSLQSSYILRHPKQLYMQKEELLDRLIDRLAQGATRYQQNQQRLLERLQLRLQAEHPAQKIAVSKQQAYMLRKQLEREMKDILSAHEHTFLRVAEKLAILSPLQVMIRGYSVAYKEQRIVNSVKQLEPGDTISVRLTDGIADCHVWGIEERELNEKTNEL</sequence>
<organism evidence="9 10">
    <name type="scientific">Ectobacillus antri</name>
    <dbReference type="NCBI Taxonomy" id="2486280"/>
    <lineage>
        <taxon>Bacteria</taxon>
        <taxon>Bacillati</taxon>
        <taxon>Bacillota</taxon>
        <taxon>Bacilli</taxon>
        <taxon>Bacillales</taxon>
        <taxon>Bacillaceae</taxon>
        <taxon>Ectobacillus</taxon>
    </lineage>
</organism>
<comment type="subcellular location">
    <subcellularLocation>
        <location evidence="5 6">Cytoplasm</location>
    </subcellularLocation>
</comment>
<feature type="domain" description="Exonuclease VII large subunit C-terminal" evidence="7">
    <location>
        <begin position="124"/>
        <end position="437"/>
    </location>
</feature>
<evidence type="ECO:0000256" key="4">
    <source>
        <dbReference type="ARBA" id="ARBA00022839"/>
    </source>
</evidence>
<dbReference type="NCBIfam" id="TIGR00237">
    <property type="entry name" value="xseA"/>
    <property type="match status" value="1"/>
</dbReference>
<dbReference type="EMBL" id="JARULN010000002">
    <property type="protein sequence ID" value="MDG5753362.1"/>
    <property type="molecule type" value="Genomic_DNA"/>
</dbReference>
<accession>A0ABT6H219</accession>
<dbReference type="EC" id="3.1.11.6" evidence="5"/>
<comment type="caution">
    <text evidence="9">The sequence shown here is derived from an EMBL/GenBank/DDBJ whole genome shotgun (WGS) entry which is preliminary data.</text>
</comment>
<name>A0ABT6H219_9BACI</name>